<name>A0A8J3QTK0_9ACTN</name>
<comment type="subcellular location">
    <subcellularLocation>
        <location evidence="1 14">Cell membrane</location>
        <topology evidence="1 14">Multi-pass membrane protein</topology>
    </subcellularLocation>
</comment>
<feature type="transmembrane region" description="Helical" evidence="14">
    <location>
        <begin position="177"/>
        <end position="203"/>
    </location>
</feature>
<keyword evidence="9 14" id="KW-0862">Zinc</keyword>
<dbReference type="Pfam" id="PF00571">
    <property type="entry name" value="CBS"/>
    <property type="match status" value="2"/>
</dbReference>
<protein>
    <recommendedName>
        <fullName evidence="14">Zinc metalloprotease</fullName>
    </recommendedName>
</protein>
<comment type="cofactor">
    <cofactor evidence="14 16">
        <name>Zn(2+)</name>
        <dbReference type="ChEBI" id="CHEBI:29105"/>
    </cofactor>
    <text evidence="14 16">Binds 1 zinc ion per subunit.</text>
</comment>
<evidence type="ECO:0000256" key="15">
    <source>
        <dbReference type="PIRSR" id="PIRSR006404-1"/>
    </source>
</evidence>
<dbReference type="EMBL" id="BONZ01000050">
    <property type="protein sequence ID" value="GIH17220.1"/>
    <property type="molecule type" value="Genomic_DNA"/>
</dbReference>
<keyword evidence="12 17" id="KW-0129">CBS domain</keyword>
<proteinExistence type="inferred from homology"/>
<evidence type="ECO:0000256" key="4">
    <source>
        <dbReference type="ARBA" id="ARBA00022670"/>
    </source>
</evidence>
<dbReference type="AlphaFoldDB" id="A0A8J3QTK0"/>
<dbReference type="InterPro" id="IPR016483">
    <property type="entry name" value="UCP006404_Pept_M50_CBS"/>
</dbReference>
<comment type="similarity">
    <text evidence="2 14">Belongs to the peptidase M50B family.</text>
</comment>
<feature type="transmembrane region" description="Helical" evidence="14">
    <location>
        <begin position="41"/>
        <end position="61"/>
    </location>
</feature>
<evidence type="ECO:0000256" key="17">
    <source>
        <dbReference type="PROSITE-ProRule" id="PRU00703"/>
    </source>
</evidence>
<accession>A0A8J3QTK0</accession>
<evidence type="ECO:0000256" key="8">
    <source>
        <dbReference type="ARBA" id="ARBA00022801"/>
    </source>
</evidence>
<dbReference type="PANTHER" id="PTHR39188">
    <property type="entry name" value="MEMBRANE-ASSOCIATED ZINC METALLOPROTEASE M50B"/>
    <property type="match status" value="1"/>
</dbReference>
<comment type="caution">
    <text evidence="19">The sequence shown here is derived from an EMBL/GenBank/DDBJ whole genome shotgun (WGS) entry which is preliminary data.</text>
</comment>
<dbReference type="InterPro" id="IPR008915">
    <property type="entry name" value="Peptidase_M50"/>
</dbReference>
<keyword evidence="11 14" id="KW-0482">Metalloprotease</keyword>
<evidence type="ECO:0000256" key="1">
    <source>
        <dbReference type="ARBA" id="ARBA00004651"/>
    </source>
</evidence>
<feature type="transmembrane region" description="Helical" evidence="14">
    <location>
        <begin position="137"/>
        <end position="157"/>
    </location>
</feature>
<evidence type="ECO:0000256" key="6">
    <source>
        <dbReference type="ARBA" id="ARBA00022723"/>
    </source>
</evidence>
<dbReference type="PROSITE" id="PS51371">
    <property type="entry name" value="CBS"/>
    <property type="match status" value="1"/>
</dbReference>
<evidence type="ECO:0000256" key="5">
    <source>
        <dbReference type="ARBA" id="ARBA00022692"/>
    </source>
</evidence>
<dbReference type="Proteomes" id="UP000642748">
    <property type="component" value="Unassembled WGS sequence"/>
</dbReference>
<dbReference type="CDD" id="cd06164">
    <property type="entry name" value="S2P-M50_SpoIVFB_CBS"/>
    <property type="match status" value="1"/>
</dbReference>
<dbReference type="SMART" id="SM00116">
    <property type="entry name" value="CBS"/>
    <property type="match status" value="2"/>
</dbReference>
<keyword evidence="5 14" id="KW-0812">Transmembrane</keyword>
<keyword evidence="4 14" id="KW-0645">Protease</keyword>
<evidence type="ECO:0000256" key="14">
    <source>
        <dbReference type="PIRNR" id="PIRNR006404"/>
    </source>
</evidence>
<dbReference type="Gene3D" id="3.20.20.70">
    <property type="entry name" value="Aldolase class I"/>
    <property type="match status" value="1"/>
</dbReference>
<reference evidence="19" key="1">
    <citation type="submission" date="2021-01" db="EMBL/GenBank/DDBJ databases">
        <title>Whole genome shotgun sequence of Rugosimonospora africana NBRC 104875.</title>
        <authorList>
            <person name="Komaki H."/>
            <person name="Tamura T."/>
        </authorList>
    </citation>
    <scope>NUCLEOTIDE SEQUENCE</scope>
    <source>
        <strain evidence="19">NBRC 104875</strain>
    </source>
</reference>
<feature type="binding site" evidence="16">
    <location>
        <position position="65"/>
    </location>
    <ligand>
        <name>Zn(2+)</name>
        <dbReference type="ChEBI" id="CHEBI:29105"/>
        <note>catalytic</note>
    </ligand>
</feature>
<dbReference type="InterPro" id="IPR046342">
    <property type="entry name" value="CBS_dom_sf"/>
</dbReference>
<evidence type="ECO:0000313" key="20">
    <source>
        <dbReference type="Proteomes" id="UP000642748"/>
    </source>
</evidence>
<evidence type="ECO:0000256" key="3">
    <source>
        <dbReference type="ARBA" id="ARBA00022475"/>
    </source>
</evidence>
<dbReference type="SUPFAM" id="SSF54631">
    <property type="entry name" value="CBS-domain pair"/>
    <property type="match status" value="1"/>
</dbReference>
<keyword evidence="6 14" id="KW-0479">Metal-binding</keyword>
<feature type="binding site" evidence="16">
    <location>
        <position position="160"/>
    </location>
    <ligand>
        <name>Zn(2+)</name>
        <dbReference type="ChEBI" id="CHEBI:29105"/>
        <note>catalytic</note>
    </ligand>
</feature>
<keyword evidence="8 14" id="KW-0378">Hydrolase</keyword>
<dbReference type="GO" id="GO:0008237">
    <property type="term" value="F:metallopeptidase activity"/>
    <property type="evidence" value="ECO:0007669"/>
    <property type="project" value="UniProtKB-UniRule"/>
</dbReference>
<evidence type="ECO:0000256" key="12">
    <source>
        <dbReference type="ARBA" id="ARBA00023122"/>
    </source>
</evidence>
<keyword evidence="7" id="KW-0677">Repeat</keyword>
<gene>
    <name evidence="19" type="ORF">Raf01_53920</name>
</gene>
<dbReference type="GO" id="GO:0006508">
    <property type="term" value="P:proteolysis"/>
    <property type="evidence" value="ECO:0007669"/>
    <property type="project" value="UniProtKB-KW"/>
</dbReference>
<feature type="transmembrane region" description="Helical" evidence="14">
    <location>
        <begin position="101"/>
        <end position="125"/>
    </location>
</feature>
<evidence type="ECO:0000256" key="10">
    <source>
        <dbReference type="ARBA" id="ARBA00022989"/>
    </source>
</evidence>
<evidence type="ECO:0000256" key="16">
    <source>
        <dbReference type="PIRSR" id="PIRSR006404-2"/>
    </source>
</evidence>
<evidence type="ECO:0000256" key="11">
    <source>
        <dbReference type="ARBA" id="ARBA00023049"/>
    </source>
</evidence>
<evidence type="ECO:0000256" key="7">
    <source>
        <dbReference type="ARBA" id="ARBA00022737"/>
    </source>
</evidence>
<keyword evidence="20" id="KW-1185">Reference proteome</keyword>
<dbReference type="GO" id="GO:0005886">
    <property type="term" value="C:plasma membrane"/>
    <property type="evidence" value="ECO:0007669"/>
    <property type="project" value="UniProtKB-SubCell"/>
</dbReference>
<evidence type="ECO:0000259" key="18">
    <source>
        <dbReference type="PROSITE" id="PS51371"/>
    </source>
</evidence>
<evidence type="ECO:0000313" key="19">
    <source>
        <dbReference type="EMBL" id="GIH17220.1"/>
    </source>
</evidence>
<dbReference type="InterPro" id="IPR013785">
    <property type="entry name" value="Aldolase_TIM"/>
</dbReference>
<feature type="transmembrane region" description="Helical" evidence="14">
    <location>
        <begin position="9"/>
        <end position="29"/>
    </location>
</feature>
<feature type="binding site" evidence="16">
    <location>
        <position position="61"/>
    </location>
    <ligand>
        <name>Zn(2+)</name>
        <dbReference type="ChEBI" id="CHEBI:29105"/>
        <note>catalytic</note>
    </ligand>
</feature>
<keyword evidence="13 14" id="KW-0472">Membrane</keyword>
<evidence type="ECO:0000256" key="2">
    <source>
        <dbReference type="ARBA" id="ARBA00007931"/>
    </source>
</evidence>
<sequence length="365" mass="38537">MGRIAGVKVGVNWSVLLIFALIASTLAGARFPATYPGNPEWAYAAAGVGAALVFFTGLLAHEVSHAIVARRNGIAVEGITLWLFGGVAQLRGEAAKPGAELRIAGVGPLVSLIIGLFFGGIAALLRVTGESGLPYGTFLWLGAINVALAVFNILPAAPLDGGRLLRAALWKRRGDRVWAAIVSARSGRVLGLILIALSVALFIRTRAFGQLWLALIGWFLFGAAAAEERQARLGALRVDAVMSANPETVAADLSVGEFINRYVPSHHHWAFPLTVDERPVGLVTLEQARQVPLEHRDSTTLRDVACPPSEVALAAPHEPLNQLLPRLSQCANGSALVVADQRLVGIVTPTDIARAAQAPLAAARR</sequence>
<dbReference type="Pfam" id="PF02163">
    <property type="entry name" value="Peptidase_M50"/>
    <property type="match status" value="2"/>
</dbReference>
<dbReference type="PANTHER" id="PTHR39188:SF3">
    <property type="entry name" value="STAGE IV SPORULATION PROTEIN FB"/>
    <property type="match status" value="1"/>
</dbReference>
<organism evidence="19 20">
    <name type="scientific">Rugosimonospora africana</name>
    <dbReference type="NCBI Taxonomy" id="556532"/>
    <lineage>
        <taxon>Bacteria</taxon>
        <taxon>Bacillati</taxon>
        <taxon>Actinomycetota</taxon>
        <taxon>Actinomycetes</taxon>
        <taxon>Micromonosporales</taxon>
        <taxon>Micromonosporaceae</taxon>
        <taxon>Rugosimonospora</taxon>
    </lineage>
</organism>
<keyword evidence="3 14" id="KW-1003">Cell membrane</keyword>
<feature type="transmembrane region" description="Helical" evidence="14">
    <location>
        <begin position="209"/>
        <end position="226"/>
    </location>
</feature>
<dbReference type="PIRSF" id="PIRSF006404">
    <property type="entry name" value="UCP006404_Pept_M50_CBS"/>
    <property type="match status" value="1"/>
</dbReference>
<feature type="active site" evidence="15">
    <location>
        <position position="62"/>
    </location>
</feature>
<feature type="domain" description="CBS" evidence="18">
    <location>
        <begin position="242"/>
        <end position="298"/>
    </location>
</feature>
<dbReference type="InterPro" id="IPR000644">
    <property type="entry name" value="CBS_dom"/>
</dbReference>
<evidence type="ECO:0000256" key="13">
    <source>
        <dbReference type="ARBA" id="ARBA00023136"/>
    </source>
</evidence>
<keyword evidence="10 14" id="KW-1133">Transmembrane helix</keyword>
<evidence type="ECO:0000256" key="9">
    <source>
        <dbReference type="ARBA" id="ARBA00022833"/>
    </source>
</evidence>
<dbReference type="GO" id="GO:0046872">
    <property type="term" value="F:metal ion binding"/>
    <property type="evidence" value="ECO:0007669"/>
    <property type="project" value="UniProtKB-UniRule"/>
</dbReference>